<proteinExistence type="predicted"/>
<reference evidence="1" key="1">
    <citation type="submission" date="2023-01" db="EMBL/GenBank/DDBJ databases">
        <authorList>
            <person name="Van Ghelder C."/>
            <person name="Rancurel C."/>
        </authorList>
    </citation>
    <scope>NUCLEOTIDE SEQUENCE</scope>
    <source>
        <strain evidence="1">CNCM I-4278</strain>
    </source>
</reference>
<dbReference type="EMBL" id="CAOQHR010000003">
    <property type="protein sequence ID" value="CAI6331982.1"/>
    <property type="molecule type" value="Genomic_DNA"/>
</dbReference>
<comment type="caution">
    <text evidence="1">The sequence shown here is derived from an EMBL/GenBank/DDBJ whole genome shotgun (WGS) entry which is preliminary data.</text>
</comment>
<dbReference type="AlphaFoldDB" id="A0A9W4UCW5"/>
<organism evidence="1 2">
    <name type="scientific">Periconia digitata</name>
    <dbReference type="NCBI Taxonomy" id="1303443"/>
    <lineage>
        <taxon>Eukaryota</taxon>
        <taxon>Fungi</taxon>
        <taxon>Dikarya</taxon>
        <taxon>Ascomycota</taxon>
        <taxon>Pezizomycotina</taxon>
        <taxon>Dothideomycetes</taxon>
        <taxon>Pleosporomycetidae</taxon>
        <taxon>Pleosporales</taxon>
        <taxon>Massarineae</taxon>
        <taxon>Periconiaceae</taxon>
        <taxon>Periconia</taxon>
    </lineage>
</organism>
<keyword evidence="2" id="KW-1185">Reference proteome</keyword>
<protein>
    <submittedName>
        <fullName evidence="1">Uncharacterized protein</fullName>
    </submittedName>
</protein>
<sequence>MINSKHDNPQHSLYVALAAEIQPCGPGRLSRRLRRRHMGYSVFPPRQLINQRKKENLTRAADRPLWALLPAATTCLLRAGMVRYEESSPAQVRRRWFGLAPRALVTQVAPKRGAPLLAMFLLLCYAQLPRGEVRRWIQPPSTWPPCLPVADPI</sequence>
<evidence type="ECO:0000313" key="1">
    <source>
        <dbReference type="EMBL" id="CAI6331982.1"/>
    </source>
</evidence>
<dbReference type="Proteomes" id="UP001152607">
    <property type="component" value="Unassembled WGS sequence"/>
</dbReference>
<name>A0A9W4UCW5_9PLEO</name>
<accession>A0A9W4UCW5</accession>
<evidence type="ECO:0000313" key="2">
    <source>
        <dbReference type="Proteomes" id="UP001152607"/>
    </source>
</evidence>
<gene>
    <name evidence="1" type="ORF">PDIGIT_LOCUS5011</name>
</gene>